<dbReference type="WBParaSite" id="nOo.2.0.1.t07697-RA">
    <property type="protein sequence ID" value="nOo.2.0.1.t07697-RA"/>
    <property type="gene ID" value="nOo.2.0.1.g07697"/>
</dbReference>
<evidence type="ECO:0000256" key="1">
    <source>
        <dbReference type="ARBA" id="ARBA00007831"/>
    </source>
</evidence>
<comment type="domain">
    <text evidence="4">A pair of annexin repeats may form one binding site for calcium and phospholipid.</text>
</comment>
<dbReference type="Gene3D" id="1.10.220.10">
    <property type="entry name" value="Annexin"/>
    <property type="match status" value="4"/>
</dbReference>
<dbReference type="PRINTS" id="PR00196">
    <property type="entry name" value="ANNEXIN"/>
</dbReference>
<gene>
    <name evidence="5" type="ORF">NOO_LOCUS7697</name>
</gene>
<dbReference type="SUPFAM" id="SSF47874">
    <property type="entry name" value="Annexin"/>
    <property type="match status" value="1"/>
</dbReference>
<evidence type="ECO:0000313" key="7">
    <source>
        <dbReference type="WBParaSite" id="nOo.2.0.1.t07697-RA"/>
    </source>
</evidence>
<keyword evidence="3 4" id="KW-0041">Annexin</keyword>
<keyword evidence="4" id="KW-0111">Calcium/phospholipid-binding</keyword>
<dbReference type="PROSITE" id="PS51897">
    <property type="entry name" value="ANNEXIN_2"/>
    <property type="match status" value="2"/>
</dbReference>
<dbReference type="SMART" id="SM00335">
    <property type="entry name" value="ANX"/>
    <property type="match status" value="3"/>
</dbReference>
<dbReference type="GO" id="GO:0001786">
    <property type="term" value="F:phosphatidylserine binding"/>
    <property type="evidence" value="ECO:0007669"/>
    <property type="project" value="TreeGrafter"/>
</dbReference>
<evidence type="ECO:0000313" key="6">
    <source>
        <dbReference type="Proteomes" id="UP000271087"/>
    </source>
</evidence>
<keyword evidence="4" id="KW-0106">Calcium</keyword>
<dbReference type="OrthoDB" id="37886at2759"/>
<proteinExistence type="inferred from homology"/>
<sequence length="350" mass="39733">MLGIDKTHRGTIGAKFPFHDDEAAELLAKLLASKTDVSKMQIFQILTQINNTQRQMVMCSVNDFEVKNNLMHFLLLQIRTPYKIKYNRDLLIDLINGLPVDFKDVILALMETPTKYDTLQLVKAINETGTNESVLIEILCLRTGLELAAIKNEYQMILGKKLETDIATHTSGDLKDILMIVIQKPIITNNDNVNVEKVKEEVKKILSEKKKIDKVAMKNIISALSTYQLNILSAEYATIAGHQIEQDIEKHFNGYAKTALLALIHYSRNSNSFFADLLNKLLKNPSEKRDSDLIRLIISRSEIDLATISEAYMKSYKKKLIEEISTECNGLYRDCLIAIVKGNMQNLILN</sequence>
<keyword evidence="6" id="KW-1185">Reference proteome</keyword>
<dbReference type="GO" id="GO:0005737">
    <property type="term" value="C:cytoplasm"/>
    <property type="evidence" value="ECO:0007669"/>
    <property type="project" value="TreeGrafter"/>
</dbReference>
<dbReference type="InterPro" id="IPR018502">
    <property type="entry name" value="Annexin_repeat"/>
</dbReference>
<dbReference type="InterPro" id="IPR001464">
    <property type="entry name" value="Annexin"/>
</dbReference>
<dbReference type="PANTHER" id="PTHR10502">
    <property type="entry name" value="ANNEXIN"/>
    <property type="match status" value="1"/>
</dbReference>
<evidence type="ECO:0000256" key="3">
    <source>
        <dbReference type="ARBA" id="ARBA00023216"/>
    </source>
</evidence>
<reference evidence="7" key="1">
    <citation type="submission" date="2016-06" db="UniProtKB">
        <authorList>
            <consortium name="WormBaseParasite"/>
        </authorList>
    </citation>
    <scope>IDENTIFICATION</scope>
</reference>
<dbReference type="AlphaFoldDB" id="A0A182EHX1"/>
<organism evidence="7">
    <name type="scientific">Onchocerca ochengi</name>
    <name type="common">Filarial nematode worm</name>
    <dbReference type="NCBI Taxonomy" id="42157"/>
    <lineage>
        <taxon>Eukaryota</taxon>
        <taxon>Metazoa</taxon>
        <taxon>Ecdysozoa</taxon>
        <taxon>Nematoda</taxon>
        <taxon>Chromadorea</taxon>
        <taxon>Rhabditida</taxon>
        <taxon>Spirurina</taxon>
        <taxon>Spiruromorpha</taxon>
        <taxon>Filarioidea</taxon>
        <taxon>Onchocercidae</taxon>
        <taxon>Onchocerca</taxon>
    </lineage>
</organism>
<dbReference type="GO" id="GO:0005634">
    <property type="term" value="C:nucleus"/>
    <property type="evidence" value="ECO:0007669"/>
    <property type="project" value="TreeGrafter"/>
</dbReference>
<dbReference type="Pfam" id="PF00191">
    <property type="entry name" value="Annexin"/>
    <property type="match status" value="2"/>
</dbReference>
<dbReference type="Proteomes" id="UP000271087">
    <property type="component" value="Unassembled WGS sequence"/>
</dbReference>
<dbReference type="InterPro" id="IPR018252">
    <property type="entry name" value="Annexin_repeat_CS"/>
</dbReference>
<dbReference type="GO" id="GO:0005544">
    <property type="term" value="F:calcium-dependent phospholipid binding"/>
    <property type="evidence" value="ECO:0007669"/>
    <property type="project" value="UniProtKB-KW"/>
</dbReference>
<keyword evidence="2 4" id="KW-0677">Repeat</keyword>
<evidence type="ECO:0000313" key="5">
    <source>
        <dbReference type="EMBL" id="VDK87005.1"/>
    </source>
</evidence>
<dbReference type="GO" id="GO:0012506">
    <property type="term" value="C:vesicle membrane"/>
    <property type="evidence" value="ECO:0007669"/>
    <property type="project" value="TreeGrafter"/>
</dbReference>
<dbReference type="EMBL" id="UYRW01002862">
    <property type="protein sequence ID" value="VDK87005.1"/>
    <property type="molecule type" value="Genomic_DNA"/>
</dbReference>
<evidence type="ECO:0000256" key="2">
    <source>
        <dbReference type="ARBA" id="ARBA00022737"/>
    </source>
</evidence>
<evidence type="ECO:0000256" key="4">
    <source>
        <dbReference type="RuleBase" id="RU003540"/>
    </source>
</evidence>
<dbReference type="GO" id="GO:0005509">
    <property type="term" value="F:calcium ion binding"/>
    <property type="evidence" value="ECO:0007669"/>
    <property type="project" value="InterPro"/>
</dbReference>
<dbReference type="GO" id="GO:0005886">
    <property type="term" value="C:plasma membrane"/>
    <property type="evidence" value="ECO:0007669"/>
    <property type="project" value="TreeGrafter"/>
</dbReference>
<comment type="similarity">
    <text evidence="1 4">Belongs to the annexin family.</text>
</comment>
<accession>A0A182EHX1</accession>
<reference evidence="5 6" key="2">
    <citation type="submission" date="2018-08" db="EMBL/GenBank/DDBJ databases">
        <authorList>
            <person name="Laetsch R D."/>
            <person name="Stevens L."/>
            <person name="Kumar S."/>
            <person name="Blaxter L. M."/>
        </authorList>
    </citation>
    <scope>NUCLEOTIDE SEQUENCE [LARGE SCALE GENOMIC DNA]</scope>
</reference>
<protein>
    <recommendedName>
        <fullName evidence="4">Annexin</fullName>
    </recommendedName>
</protein>
<dbReference type="InterPro" id="IPR037104">
    <property type="entry name" value="Annexin_sf"/>
</dbReference>
<dbReference type="STRING" id="42157.A0A182EHX1"/>
<dbReference type="PANTHER" id="PTHR10502:SF102">
    <property type="entry name" value="ANNEXIN B11"/>
    <property type="match status" value="1"/>
</dbReference>
<name>A0A182EHX1_ONCOC</name>
<dbReference type="PROSITE" id="PS00223">
    <property type="entry name" value="ANNEXIN_1"/>
    <property type="match status" value="1"/>
</dbReference>